<gene>
    <name evidence="2" type="ORF">FOY91_02375</name>
</gene>
<name>A0A558RBW5_9SPHN</name>
<reference evidence="2 3" key="1">
    <citation type="submission" date="2019-07" db="EMBL/GenBank/DDBJ databases">
        <title>Sphingomonas solaris sp. nov., isolated from a solar panel from Boston, Massachusetts.</title>
        <authorList>
            <person name="Tanner K."/>
            <person name="Pascual J."/>
            <person name="Mancuso C."/>
            <person name="Pereto J."/>
            <person name="Khalil A."/>
            <person name="Vilanova C."/>
        </authorList>
    </citation>
    <scope>NUCLEOTIDE SEQUENCE [LARGE SCALE GENOMIC DNA]</scope>
    <source>
        <strain evidence="2 3">R4DWN</strain>
    </source>
</reference>
<keyword evidence="1" id="KW-0732">Signal</keyword>
<dbReference type="AlphaFoldDB" id="A0A558RBW5"/>
<evidence type="ECO:0000256" key="1">
    <source>
        <dbReference type="SAM" id="SignalP"/>
    </source>
</evidence>
<accession>A0A558RBW5</accession>
<sequence>MEAIMLRWAAASFLALVLASPAFAGDFSSVCEGWAGKWQVEDDSSMGKDGVWSPDLSDGVWEVKPTGPSKCRFYKAGGDVDFDVDLSRDAYELTGWDGGKARPIERHEIVSSAIEGPRSWMMTVQVPRRSEVSRYNRMVMTMAGSLFSITLISASTATGPYSPRRLTIHKRVENMP</sequence>
<feature type="chain" id="PRO_5021934166" evidence="1">
    <location>
        <begin position="25"/>
        <end position="176"/>
    </location>
</feature>
<keyword evidence="3" id="KW-1185">Reference proteome</keyword>
<dbReference type="EMBL" id="VNIM01000005">
    <property type="protein sequence ID" value="TVV76915.1"/>
    <property type="molecule type" value="Genomic_DNA"/>
</dbReference>
<dbReference type="RefSeq" id="WP_145147759.1">
    <property type="nucleotide sequence ID" value="NZ_VNIM01000005.1"/>
</dbReference>
<comment type="caution">
    <text evidence="2">The sequence shown here is derived from an EMBL/GenBank/DDBJ whole genome shotgun (WGS) entry which is preliminary data.</text>
</comment>
<protein>
    <submittedName>
        <fullName evidence="2">Uncharacterized protein</fullName>
    </submittedName>
</protein>
<dbReference type="Proteomes" id="UP000318681">
    <property type="component" value="Unassembled WGS sequence"/>
</dbReference>
<evidence type="ECO:0000313" key="3">
    <source>
        <dbReference type="Proteomes" id="UP000318681"/>
    </source>
</evidence>
<proteinExistence type="predicted"/>
<organism evidence="2 3">
    <name type="scientific">Alterirhizorhabdus solaris</name>
    <dbReference type="NCBI Taxonomy" id="2529389"/>
    <lineage>
        <taxon>Bacteria</taxon>
        <taxon>Pseudomonadati</taxon>
        <taxon>Pseudomonadota</taxon>
        <taxon>Alphaproteobacteria</taxon>
        <taxon>Sphingomonadales</taxon>
        <taxon>Rhizorhabdaceae</taxon>
        <taxon>Alterirhizorhabdus</taxon>
    </lineage>
</organism>
<evidence type="ECO:0000313" key="2">
    <source>
        <dbReference type="EMBL" id="TVV76915.1"/>
    </source>
</evidence>
<feature type="signal peptide" evidence="1">
    <location>
        <begin position="1"/>
        <end position="24"/>
    </location>
</feature>